<sequence length="50" mass="5799">MAVKTIRIRVPAQVNKAFNKMMLYPFELQRQIAPLIGFEPITFRFVVGSM</sequence>
<gene>
    <name evidence="1" type="ORF">LYNGBM3L_00120</name>
</gene>
<dbReference type="Proteomes" id="UP000003959">
    <property type="component" value="Unassembled WGS sequence"/>
</dbReference>
<accession>F4XI20</accession>
<reference evidence="2" key="1">
    <citation type="journal article" date="2011" name="Proc. Natl. Acad. Sci. U.S.A.">
        <title>Genomic insights into the physiology and ecology of the marine filamentous cyanobacterium Lyngbya majuscula.</title>
        <authorList>
            <person name="Jones A.C."/>
            <person name="Monroe E.A."/>
            <person name="Podell S."/>
            <person name="Hess W.R."/>
            <person name="Klages S."/>
            <person name="Esquenazi E."/>
            <person name="Niessen S."/>
            <person name="Hoover H."/>
            <person name="Rothmann M."/>
            <person name="Lasken R.S."/>
            <person name="Yates J.R.III."/>
            <person name="Reinhardt R."/>
            <person name="Kube M."/>
            <person name="Burkart M.D."/>
            <person name="Allen E.E."/>
            <person name="Dorrestein P.C."/>
            <person name="Gerwick W.H."/>
            <person name="Gerwick L."/>
        </authorList>
    </citation>
    <scope>NUCLEOTIDE SEQUENCE [LARGE SCALE GENOMIC DNA]</scope>
    <source>
        <strain evidence="2">3L</strain>
    </source>
</reference>
<dbReference type="EMBL" id="GL890815">
    <property type="protein sequence ID" value="EGJ35726.1"/>
    <property type="molecule type" value="Genomic_DNA"/>
</dbReference>
<dbReference type="HOGENOM" id="CLU_3119932_0_0_3"/>
<organism evidence="1 2">
    <name type="scientific">Moorena producens 3L</name>
    <dbReference type="NCBI Taxonomy" id="489825"/>
    <lineage>
        <taxon>Bacteria</taxon>
        <taxon>Bacillati</taxon>
        <taxon>Cyanobacteriota</taxon>
        <taxon>Cyanophyceae</taxon>
        <taxon>Coleofasciculales</taxon>
        <taxon>Coleofasciculaceae</taxon>
        <taxon>Moorena</taxon>
    </lineage>
</organism>
<evidence type="ECO:0000313" key="1">
    <source>
        <dbReference type="EMBL" id="EGJ35726.1"/>
    </source>
</evidence>
<protein>
    <submittedName>
        <fullName evidence="1">Uncharacterized protein</fullName>
    </submittedName>
</protein>
<dbReference type="AlphaFoldDB" id="F4XI20"/>
<name>F4XI20_9CYAN</name>
<proteinExistence type="predicted"/>
<evidence type="ECO:0000313" key="2">
    <source>
        <dbReference type="Proteomes" id="UP000003959"/>
    </source>
</evidence>
<keyword evidence="2" id="KW-1185">Reference proteome</keyword>